<evidence type="ECO:0000256" key="2">
    <source>
        <dbReference type="ARBA" id="ARBA00022670"/>
    </source>
</evidence>
<evidence type="ECO:0000256" key="3">
    <source>
        <dbReference type="ARBA" id="ARBA00022801"/>
    </source>
</evidence>
<evidence type="ECO:0000256" key="1">
    <source>
        <dbReference type="ARBA" id="ARBA00022612"/>
    </source>
</evidence>
<dbReference type="InterPro" id="IPR054613">
    <property type="entry name" value="Peptidase_S78_dom"/>
</dbReference>
<gene>
    <name evidence="5" type="primary">gp35</name>
    <name evidence="5" type="ORF">LMG27198_10580</name>
</gene>
<keyword evidence="2" id="KW-0645">Protease</keyword>
<keyword evidence="1" id="KW-1188">Viral release from host cell</keyword>
<dbReference type="AlphaFoldDB" id="A0A9W6GS78"/>
<dbReference type="NCBIfam" id="TIGR01543">
    <property type="entry name" value="proheadase_HK97"/>
    <property type="match status" value="1"/>
</dbReference>
<dbReference type="Pfam" id="PF04586">
    <property type="entry name" value="Peptidase_S78"/>
    <property type="match status" value="1"/>
</dbReference>
<dbReference type="GO" id="GO:0008233">
    <property type="term" value="F:peptidase activity"/>
    <property type="evidence" value="ECO:0007669"/>
    <property type="project" value="UniProtKB-KW"/>
</dbReference>
<feature type="domain" description="Prohead serine protease" evidence="4">
    <location>
        <begin position="17"/>
        <end position="155"/>
    </location>
</feature>
<dbReference type="InterPro" id="IPR006433">
    <property type="entry name" value="Prohead_protease"/>
</dbReference>
<dbReference type="GO" id="GO:0006508">
    <property type="term" value="P:proteolysis"/>
    <property type="evidence" value="ECO:0007669"/>
    <property type="project" value="UniProtKB-KW"/>
</dbReference>
<protein>
    <submittedName>
        <fullName evidence="5">Primosomal replication protein N</fullName>
    </submittedName>
</protein>
<dbReference type="SUPFAM" id="SSF50789">
    <property type="entry name" value="Herpes virus serine proteinase, assemblin"/>
    <property type="match status" value="1"/>
</dbReference>
<keyword evidence="6" id="KW-1185">Reference proteome</keyword>
<dbReference type="Proteomes" id="UP001144323">
    <property type="component" value="Unassembled WGS sequence"/>
</dbReference>
<sequence length="192" mass="20717">MAAPEIKRARLPLAHTDAAGVIEGYASLFGVADDGRDIVMAGAFARSLARRGASGVKMLWQHDATEPIGVWTSIVEDTKGLKVAGRLDLSVARAREALSLIRGGAVDGLSIGFRAKNARTDKKSGLRRLLEIDLLEISVVTFPMQTLARISAVKKAPIQTGASRDAALLRLQMQQAALRFQHRLQSLQSNHL</sequence>
<dbReference type="RefSeq" id="WP_281801053.1">
    <property type="nucleotide sequence ID" value="NZ_BSEC01000001.1"/>
</dbReference>
<accession>A0A9W6GS78</accession>
<reference evidence="5" key="1">
    <citation type="journal article" date="2023" name="Int. J. Syst. Evol. Microbiol.">
        <title>Methylocystis iwaonis sp. nov., a type II methane-oxidizing bacterium from surface soil of a rice paddy field in Japan, and emended description of the genus Methylocystis (ex Whittenbury et al. 1970) Bowman et al. 1993.</title>
        <authorList>
            <person name="Kaise H."/>
            <person name="Sawadogo J.B."/>
            <person name="Alam M.S."/>
            <person name="Ueno C."/>
            <person name="Dianou D."/>
            <person name="Shinjo R."/>
            <person name="Asakawa S."/>
        </authorList>
    </citation>
    <scope>NUCLEOTIDE SEQUENCE</scope>
    <source>
        <strain evidence="5">LMG27198</strain>
    </source>
</reference>
<evidence type="ECO:0000313" key="5">
    <source>
        <dbReference type="EMBL" id="GLI92066.1"/>
    </source>
</evidence>
<evidence type="ECO:0000259" key="4">
    <source>
        <dbReference type="Pfam" id="PF04586"/>
    </source>
</evidence>
<name>A0A9W6GS78_9HYPH</name>
<proteinExistence type="predicted"/>
<comment type="caution">
    <text evidence="5">The sequence shown here is derived from an EMBL/GenBank/DDBJ whole genome shotgun (WGS) entry which is preliminary data.</text>
</comment>
<keyword evidence="3" id="KW-0378">Hydrolase</keyword>
<evidence type="ECO:0000313" key="6">
    <source>
        <dbReference type="Proteomes" id="UP001144323"/>
    </source>
</evidence>
<dbReference type="EMBL" id="BSEC01000001">
    <property type="protein sequence ID" value="GLI92066.1"/>
    <property type="molecule type" value="Genomic_DNA"/>
</dbReference>
<organism evidence="5 6">
    <name type="scientific">Methylocystis echinoides</name>
    <dbReference type="NCBI Taxonomy" id="29468"/>
    <lineage>
        <taxon>Bacteria</taxon>
        <taxon>Pseudomonadati</taxon>
        <taxon>Pseudomonadota</taxon>
        <taxon>Alphaproteobacteria</taxon>
        <taxon>Hyphomicrobiales</taxon>
        <taxon>Methylocystaceae</taxon>
        <taxon>Methylocystis</taxon>
    </lineage>
</organism>